<dbReference type="Pfam" id="PF18551">
    <property type="entry name" value="TackOD1"/>
    <property type="match status" value="1"/>
</dbReference>
<evidence type="ECO:0000259" key="3">
    <source>
        <dbReference type="PROSITE" id="PS50110"/>
    </source>
</evidence>
<name>A0A0M6YJU5_9RHOB</name>
<dbReference type="InterPro" id="IPR011006">
    <property type="entry name" value="CheY-like_superfamily"/>
</dbReference>
<evidence type="ECO:0000256" key="1">
    <source>
        <dbReference type="ARBA" id="ARBA00022553"/>
    </source>
</evidence>
<dbReference type="CDD" id="cd17546">
    <property type="entry name" value="REC_hyHK_CKI1_RcsC-like"/>
    <property type="match status" value="1"/>
</dbReference>
<dbReference type="GO" id="GO:0004673">
    <property type="term" value="F:protein histidine kinase activity"/>
    <property type="evidence" value="ECO:0007669"/>
    <property type="project" value="UniProtKB-EC"/>
</dbReference>
<sequence>MDTLETTEKNHVNARSVLLVEDSSVTQDIVELMLTQAGHSVAIADDGASALAQLRDRTFDIVLTDFHLPDITGLEVVKQYLSDHPGGARPTFVAITGDVRGLLADKANCEVFDRIVPKPLDIDLICELVETPRAKPSAPARMVRAPGERTSVIEDLPFAYFNWPDVQSQTRLSGLQGIDAVLVNSTDDLPALWRTPGANLLPIIDMTGAMGPSADMDGTALRLGDTDRIAQIIDHFHDRRAELHSDIVRSTDPADRLLARIHLAGGTIDPRRSGADRSLIAWNLLAHTDDLLQPMTKLVAEGFLATEFSERVHHCPSCQSARLLVREECPDCQSPHLEEESYLHHFRCAYQGPESDFRHGDELTCPKCRRTLAHFGRDYDRPGLMVSCRGCSKTTSEPNVAFVCVDCSTRTMADAVPTRDILSGRITDQGLAYLKAGRSFLGLTRQSLRLADLPLDLVVALNRAASRFNDDRTPFVLGYVTYDNLGAVQADHGARQARDTRRLWLETFQQNLPSGTIVTAGSTHDFVLMPNADKASIQPVLKTARQGADGSLRLDVGARFDLFGPEDLAG</sequence>
<evidence type="ECO:0000313" key="5">
    <source>
        <dbReference type="Proteomes" id="UP000049222"/>
    </source>
</evidence>
<feature type="modified residue" description="4-aspartylphosphate" evidence="2">
    <location>
        <position position="65"/>
    </location>
</feature>
<dbReference type="EC" id="2.7.13.3" evidence="4"/>
<evidence type="ECO:0000256" key="2">
    <source>
        <dbReference type="PROSITE-ProRule" id="PRU00169"/>
    </source>
</evidence>
<accession>A0A0M6YJU5</accession>
<dbReference type="STRING" id="420998.JDO7802_02647"/>
<dbReference type="InterPro" id="IPR040572">
    <property type="entry name" value="TackOD1"/>
</dbReference>
<protein>
    <submittedName>
        <fullName evidence="4">Aerobic respiration control sensor protein ArcB</fullName>
        <ecNumber evidence="4">2.7.13.3</ecNumber>
    </submittedName>
</protein>
<dbReference type="Pfam" id="PF00072">
    <property type="entry name" value="Response_reg"/>
    <property type="match status" value="1"/>
</dbReference>
<dbReference type="EMBL" id="CXSU01000012">
    <property type="protein sequence ID" value="CTQ50622.1"/>
    <property type="molecule type" value="Genomic_DNA"/>
</dbReference>
<feature type="domain" description="Response regulatory" evidence="3">
    <location>
        <begin position="16"/>
        <end position="133"/>
    </location>
</feature>
<keyword evidence="5" id="KW-1185">Reference proteome</keyword>
<dbReference type="PROSITE" id="PS50110">
    <property type="entry name" value="RESPONSE_REGULATORY"/>
    <property type="match status" value="1"/>
</dbReference>
<dbReference type="Proteomes" id="UP000049222">
    <property type="component" value="Unassembled WGS sequence"/>
</dbReference>
<dbReference type="SUPFAM" id="SSF52172">
    <property type="entry name" value="CheY-like"/>
    <property type="match status" value="1"/>
</dbReference>
<dbReference type="AlphaFoldDB" id="A0A0M6YJU5"/>
<keyword evidence="4" id="KW-0808">Transferase</keyword>
<proteinExistence type="predicted"/>
<gene>
    <name evidence="4" type="primary">arcB_1</name>
    <name evidence="4" type="ORF">JDO7802_02647</name>
</gene>
<dbReference type="InterPro" id="IPR050595">
    <property type="entry name" value="Bact_response_regulator"/>
</dbReference>
<organism evidence="4 5">
    <name type="scientific">Jannaschia donghaensis</name>
    <dbReference type="NCBI Taxonomy" id="420998"/>
    <lineage>
        <taxon>Bacteria</taxon>
        <taxon>Pseudomonadati</taxon>
        <taxon>Pseudomonadota</taxon>
        <taxon>Alphaproteobacteria</taxon>
        <taxon>Rhodobacterales</taxon>
        <taxon>Roseobacteraceae</taxon>
        <taxon>Jannaschia</taxon>
    </lineage>
</organism>
<dbReference type="SMART" id="SM00448">
    <property type="entry name" value="REC"/>
    <property type="match status" value="1"/>
</dbReference>
<dbReference type="GO" id="GO:0000160">
    <property type="term" value="P:phosphorelay signal transduction system"/>
    <property type="evidence" value="ECO:0007669"/>
    <property type="project" value="InterPro"/>
</dbReference>
<evidence type="ECO:0000313" key="4">
    <source>
        <dbReference type="EMBL" id="CTQ50622.1"/>
    </source>
</evidence>
<dbReference type="InterPro" id="IPR001789">
    <property type="entry name" value="Sig_transdc_resp-reg_receiver"/>
</dbReference>
<dbReference type="Gene3D" id="3.40.50.2300">
    <property type="match status" value="1"/>
</dbReference>
<dbReference type="PANTHER" id="PTHR44591:SF3">
    <property type="entry name" value="RESPONSE REGULATORY DOMAIN-CONTAINING PROTEIN"/>
    <property type="match status" value="1"/>
</dbReference>
<dbReference type="PANTHER" id="PTHR44591">
    <property type="entry name" value="STRESS RESPONSE REGULATOR PROTEIN 1"/>
    <property type="match status" value="1"/>
</dbReference>
<reference evidence="4 5" key="1">
    <citation type="submission" date="2015-07" db="EMBL/GenBank/DDBJ databases">
        <authorList>
            <person name="Noorani M."/>
        </authorList>
    </citation>
    <scope>NUCLEOTIDE SEQUENCE [LARGE SCALE GENOMIC DNA]</scope>
    <source>
        <strain evidence="4 5">CECT 7802</strain>
    </source>
</reference>
<keyword evidence="1 2" id="KW-0597">Phosphoprotein</keyword>